<dbReference type="Gene3D" id="3.40.50.450">
    <property type="match status" value="1"/>
</dbReference>
<evidence type="ECO:0000313" key="5">
    <source>
        <dbReference type="EMBL" id="PWK23530.1"/>
    </source>
</evidence>
<dbReference type="PANTHER" id="PTHR31223:SF70">
    <property type="entry name" value="LOG FAMILY PROTEIN YJL055W"/>
    <property type="match status" value="1"/>
</dbReference>
<sequence>MRLNSIVVFCGSSEGNDLRILKVAEDLGSTLAERGITLVYGAAKIGVMGKVAEGALKFRGEVIGVIPDFLKIKEVFHTGLSKLIVTEDMHERKLKMHGLSDGIIALPGGYGTLEELFEMITWAQIGLHQKPIGILNINGFYDDLLAMLLKMVGQGFLKKENYDMLLVDDSVDGLLQQMENYKAVVLPKWIDKDRL</sequence>
<dbReference type="PANTHER" id="PTHR31223">
    <property type="entry name" value="LOG FAMILY PROTEIN YJL055W"/>
    <property type="match status" value="1"/>
</dbReference>
<accession>A0A316EKQ0</accession>
<dbReference type="NCBIfam" id="TIGR00730">
    <property type="entry name" value="Rossman fold protein, TIGR00730 family"/>
    <property type="match status" value="1"/>
</dbReference>
<dbReference type="GO" id="GO:0008714">
    <property type="term" value="F:AMP nucleosidase activity"/>
    <property type="evidence" value="ECO:0007669"/>
    <property type="project" value="UniProtKB-EC"/>
</dbReference>
<name>A0A316EKQ0_9FLAO</name>
<evidence type="ECO:0000313" key="6">
    <source>
        <dbReference type="Proteomes" id="UP000245667"/>
    </source>
</evidence>
<dbReference type="GO" id="GO:0005829">
    <property type="term" value="C:cytosol"/>
    <property type="evidence" value="ECO:0007669"/>
    <property type="project" value="TreeGrafter"/>
</dbReference>
<evidence type="ECO:0000256" key="1">
    <source>
        <dbReference type="ARBA" id="ARBA00000274"/>
    </source>
</evidence>
<dbReference type="RefSeq" id="WP_109650245.1">
    <property type="nucleotide sequence ID" value="NZ_CAJQNU010000019.1"/>
</dbReference>
<gene>
    <name evidence="4" type="ORF">HZY62_11550</name>
    <name evidence="5" type="ORF">LX92_02096</name>
</gene>
<dbReference type="Proteomes" id="UP000245667">
    <property type="component" value="Unassembled WGS sequence"/>
</dbReference>
<dbReference type="EMBL" id="QGGQ01000004">
    <property type="protein sequence ID" value="PWK23530.1"/>
    <property type="molecule type" value="Genomic_DNA"/>
</dbReference>
<comment type="catalytic activity">
    <reaction evidence="1">
        <text>AMP + H2O = D-ribose 5-phosphate + adenine</text>
        <dbReference type="Rhea" id="RHEA:20129"/>
        <dbReference type="ChEBI" id="CHEBI:15377"/>
        <dbReference type="ChEBI" id="CHEBI:16708"/>
        <dbReference type="ChEBI" id="CHEBI:78346"/>
        <dbReference type="ChEBI" id="CHEBI:456215"/>
        <dbReference type="EC" id="3.2.2.4"/>
    </reaction>
</comment>
<dbReference type="InterPro" id="IPR031100">
    <property type="entry name" value="LOG_fam"/>
</dbReference>
<comment type="similarity">
    <text evidence="2 3">Belongs to the LOG family.</text>
</comment>
<keyword evidence="3" id="KW-0203">Cytokinin biosynthesis</keyword>
<dbReference type="EC" id="3.2.2.n1" evidence="3"/>
<dbReference type="AlphaFoldDB" id="A0A316EKQ0"/>
<dbReference type="OrthoDB" id="9801098at2"/>
<evidence type="ECO:0000256" key="3">
    <source>
        <dbReference type="RuleBase" id="RU363015"/>
    </source>
</evidence>
<dbReference type="SUPFAM" id="SSF102405">
    <property type="entry name" value="MCP/YpsA-like"/>
    <property type="match status" value="1"/>
</dbReference>
<evidence type="ECO:0000313" key="4">
    <source>
        <dbReference type="EMBL" id="MBD1261228.1"/>
    </source>
</evidence>
<protein>
    <recommendedName>
        <fullName evidence="3">Cytokinin riboside 5'-monophosphate phosphoribohydrolase</fullName>
        <ecNumber evidence="3">3.2.2.n1</ecNumber>
    </recommendedName>
</protein>
<dbReference type="GO" id="GO:0009691">
    <property type="term" value="P:cytokinin biosynthetic process"/>
    <property type="evidence" value="ECO:0007669"/>
    <property type="project" value="UniProtKB-UniRule"/>
</dbReference>
<dbReference type="EMBL" id="JACWLN010000004">
    <property type="protein sequence ID" value="MBD1261228.1"/>
    <property type="molecule type" value="Genomic_DNA"/>
</dbReference>
<reference evidence="5 6" key="1">
    <citation type="submission" date="2018-05" db="EMBL/GenBank/DDBJ databases">
        <title>Genomic Encyclopedia of Archaeal and Bacterial Type Strains, Phase II (KMG-II): from individual species to whole genera.</title>
        <authorList>
            <person name="Goeker M."/>
        </authorList>
    </citation>
    <scope>NUCLEOTIDE SEQUENCE [LARGE SCALE GENOMIC DNA]</scope>
    <source>
        <strain evidence="5 6">DSM 23514</strain>
    </source>
</reference>
<keyword evidence="7" id="KW-1185">Reference proteome</keyword>
<dbReference type="Proteomes" id="UP000651837">
    <property type="component" value="Unassembled WGS sequence"/>
</dbReference>
<dbReference type="InterPro" id="IPR005269">
    <property type="entry name" value="LOG"/>
</dbReference>
<organism evidence="5 6">
    <name type="scientific">Maribacter polysiphoniae</name>
    <dbReference type="NCBI Taxonomy" id="429344"/>
    <lineage>
        <taxon>Bacteria</taxon>
        <taxon>Pseudomonadati</taxon>
        <taxon>Bacteroidota</taxon>
        <taxon>Flavobacteriia</taxon>
        <taxon>Flavobacteriales</taxon>
        <taxon>Flavobacteriaceae</taxon>
        <taxon>Maribacter</taxon>
    </lineage>
</organism>
<reference evidence="4 7" key="2">
    <citation type="submission" date="2020-07" db="EMBL/GenBank/DDBJ databases">
        <title>The draft genome sequence of Maribacter polysiphoniae KCTC 22021.</title>
        <authorList>
            <person name="Mu L."/>
        </authorList>
    </citation>
    <scope>NUCLEOTIDE SEQUENCE [LARGE SCALE GENOMIC DNA]</scope>
    <source>
        <strain evidence="4 7">KCTC 22021</strain>
    </source>
</reference>
<proteinExistence type="inferred from homology"/>
<comment type="caution">
    <text evidence="5">The sequence shown here is derived from an EMBL/GenBank/DDBJ whole genome shotgun (WGS) entry which is preliminary data.</text>
</comment>
<evidence type="ECO:0000256" key="2">
    <source>
        <dbReference type="ARBA" id="ARBA00006763"/>
    </source>
</evidence>
<keyword evidence="3" id="KW-0378">Hydrolase</keyword>
<dbReference type="Pfam" id="PF03641">
    <property type="entry name" value="Lysine_decarbox"/>
    <property type="match status" value="1"/>
</dbReference>
<evidence type="ECO:0000313" key="7">
    <source>
        <dbReference type="Proteomes" id="UP000651837"/>
    </source>
</evidence>